<sequence length="532" mass="60522">MLLPQQRPPADADDEPWLGYIRVSTWKEEKISPELQEEAIRRWAVQHGKRLLEPLVTDLDVSGRHFKRKITSAIERVEEGEARGVAVWRYSRFGRDRTGNAMWLARLERAGGQLESATEQIDATTAIGRFQRGMILEFGAFESDRAGEQWRETHEHRKYKLGLPAQGRKRAGYIWHRRRIPDPVEPEGFRLQKERYEIDSEYGRVIADLYRKYIDGTGFHALAYRLNSAGWRSTQGKLWSEQTVRRYMDGGFPAGLLRVHDPNHRCGKADGSCHQYVYIQGAHEELIGYELWEAYQKRRREVAATPPRARASLYELTGLVRCAQCRGGTEVKGGGNVTVGYAYQCSTRTRHGSMGCDGCYARRTVVEEKAFQWLKGEAAKDIDAAPETPVEDGQDSAKHETAQALRARTRLHAEVERQRQALANLRAERAADPDSFEPGEYEDAVATIRAKRQQAEAELAAMPAEVEPLPERSAYTELIADTVGLWPAMNEAEKNRLYHKVLRRVALVKHGSGTAGTEFQFHPVWEPDPWAK</sequence>
<dbReference type="PANTHER" id="PTHR30461">
    <property type="entry name" value="DNA-INVERTASE FROM LAMBDOID PROPHAGE"/>
    <property type="match status" value="1"/>
</dbReference>
<dbReference type="RefSeq" id="WP_099504366.1">
    <property type="nucleotide sequence ID" value="NZ_CP026652.1"/>
</dbReference>
<dbReference type="Pfam" id="PF13408">
    <property type="entry name" value="Zn_ribbon_recom"/>
    <property type="match status" value="1"/>
</dbReference>
<evidence type="ECO:0000313" key="3">
    <source>
        <dbReference type="Proteomes" id="UP000238413"/>
    </source>
</evidence>
<dbReference type="InterPro" id="IPR011109">
    <property type="entry name" value="DNA_bind_recombinase_dom"/>
</dbReference>
<evidence type="ECO:0000313" key="2">
    <source>
        <dbReference type="EMBL" id="AVH58418.1"/>
    </source>
</evidence>
<dbReference type="CDD" id="cd00338">
    <property type="entry name" value="Ser_Recombinase"/>
    <property type="match status" value="1"/>
</dbReference>
<evidence type="ECO:0000259" key="1">
    <source>
        <dbReference type="PROSITE" id="PS51737"/>
    </source>
</evidence>
<dbReference type="Gene3D" id="3.90.1750.20">
    <property type="entry name" value="Putative Large Serine Recombinase, Chain B, Domain 2"/>
    <property type="match status" value="1"/>
</dbReference>
<protein>
    <submittedName>
        <fullName evidence="2">Resolvase</fullName>
    </submittedName>
</protein>
<dbReference type="PANTHER" id="PTHR30461:SF23">
    <property type="entry name" value="DNA RECOMBINASE-RELATED"/>
    <property type="match status" value="1"/>
</dbReference>
<dbReference type="InterPro" id="IPR036162">
    <property type="entry name" value="Resolvase-like_N_sf"/>
</dbReference>
<dbReference type="InterPro" id="IPR038109">
    <property type="entry name" value="DNA_bind_recomb_sf"/>
</dbReference>
<dbReference type="Pfam" id="PF00239">
    <property type="entry name" value="Resolvase"/>
    <property type="match status" value="1"/>
</dbReference>
<dbReference type="EMBL" id="CP026652">
    <property type="protein sequence ID" value="AVH58418.1"/>
    <property type="molecule type" value="Genomic_DNA"/>
</dbReference>
<dbReference type="SUPFAM" id="SSF53041">
    <property type="entry name" value="Resolvase-like"/>
    <property type="match status" value="1"/>
</dbReference>
<keyword evidence="3" id="KW-1185">Reference proteome</keyword>
<feature type="domain" description="Recombinase" evidence="1">
    <location>
        <begin position="186"/>
        <end position="305"/>
    </location>
</feature>
<accession>A0ABM6SUH6</accession>
<dbReference type="PROSITE" id="PS51737">
    <property type="entry name" value="RECOMBINASE_DNA_BIND"/>
    <property type="match status" value="1"/>
</dbReference>
<proteinExistence type="predicted"/>
<dbReference type="Gene3D" id="3.40.50.1390">
    <property type="entry name" value="Resolvase, N-terminal catalytic domain"/>
    <property type="match status" value="1"/>
</dbReference>
<dbReference type="Pfam" id="PF07508">
    <property type="entry name" value="Recombinase"/>
    <property type="match status" value="1"/>
</dbReference>
<dbReference type="InterPro" id="IPR006119">
    <property type="entry name" value="Resolv_N"/>
</dbReference>
<name>A0ABM6SUH6_9ACTN</name>
<gene>
    <name evidence="2" type="ORF">C4B68_24565</name>
</gene>
<dbReference type="InterPro" id="IPR025827">
    <property type="entry name" value="Zn_ribbon_recom_dom"/>
</dbReference>
<dbReference type="Proteomes" id="UP000238413">
    <property type="component" value="Chromosome"/>
</dbReference>
<dbReference type="InterPro" id="IPR050639">
    <property type="entry name" value="SSR_resolvase"/>
</dbReference>
<reference evidence="2 3" key="1">
    <citation type="submission" date="2018-02" db="EMBL/GenBank/DDBJ databases">
        <title>Complete genome sequence of Streptomyces dengpaensis, the producer of angucyclines.</title>
        <authorList>
            <person name="Yumei L."/>
        </authorList>
    </citation>
    <scope>NUCLEOTIDE SEQUENCE [LARGE SCALE GENOMIC DNA]</scope>
    <source>
        <strain evidence="2 3">XZHG99</strain>
    </source>
</reference>
<dbReference type="SMART" id="SM00857">
    <property type="entry name" value="Resolvase"/>
    <property type="match status" value="1"/>
</dbReference>
<organism evidence="2 3">
    <name type="scientific">Streptomyces dengpaensis</name>
    <dbReference type="NCBI Taxonomy" id="2049881"/>
    <lineage>
        <taxon>Bacteria</taxon>
        <taxon>Bacillati</taxon>
        <taxon>Actinomycetota</taxon>
        <taxon>Actinomycetes</taxon>
        <taxon>Kitasatosporales</taxon>
        <taxon>Streptomycetaceae</taxon>
        <taxon>Streptomyces</taxon>
    </lineage>
</organism>